<evidence type="ECO:0000313" key="2">
    <source>
        <dbReference type="EMBL" id="UWZ37897.1"/>
    </source>
</evidence>
<keyword evidence="3" id="KW-1185">Reference proteome</keyword>
<organism evidence="2 3">
    <name type="scientific">Dactylosporangium roseum</name>
    <dbReference type="NCBI Taxonomy" id="47989"/>
    <lineage>
        <taxon>Bacteria</taxon>
        <taxon>Bacillati</taxon>
        <taxon>Actinomycetota</taxon>
        <taxon>Actinomycetes</taxon>
        <taxon>Micromonosporales</taxon>
        <taxon>Micromonosporaceae</taxon>
        <taxon>Dactylosporangium</taxon>
    </lineage>
</organism>
<accession>A0ABY5Z8U8</accession>
<dbReference type="RefSeq" id="WP_260727261.1">
    <property type="nucleotide sequence ID" value="NZ_BAAABS010000033.1"/>
</dbReference>
<reference evidence="2" key="1">
    <citation type="submission" date="2021-04" db="EMBL/GenBank/DDBJ databases">
        <title>Biosynthetic gene clusters of Dactylosporangioum roseum.</title>
        <authorList>
            <person name="Hartkoorn R.C."/>
            <person name="Beaudoing E."/>
            <person name="Hot D."/>
            <person name="Moureu S."/>
        </authorList>
    </citation>
    <scope>NUCLEOTIDE SEQUENCE</scope>
    <source>
        <strain evidence="2">NRRL B-16295</strain>
    </source>
</reference>
<feature type="region of interest" description="Disordered" evidence="1">
    <location>
        <begin position="1"/>
        <end position="43"/>
    </location>
</feature>
<sequence>MSAEEHYAAVADRILTGQPVTDPRQGDPMPDPHFPAETPNPGAYHVGRSWTGTTLENNCPCPKAPCGLVDRAHPPACEQHGHTKTIRQSHRAEDCPGVRAQTAPTREVAR</sequence>
<name>A0ABY5Z8U8_9ACTN</name>
<protein>
    <submittedName>
        <fullName evidence="2">Uncharacterized protein</fullName>
    </submittedName>
</protein>
<proteinExistence type="predicted"/>
<gene>
    <name evidence="2" type="ORF">Drose_06370</name>
</gene>
<dbReference type="Proteomes" id="UP001058271">
    <property type="component" value="Chromosome"/>
</dbReference>
<evidence type="ECO:0000256" key="1">
    <source>
        <dbReference type="SAM" id="MobiDB-lite"/>
    </source>
</evidence>
<dbReference type="EMBL" id="CP073721">
    <property type="protein sequence ID" value="UWZ37897.1"/>
    <property type="molecule type" value="Genomic_DNA"/>
</dbReference>
<feature type="region of interest" description="Disordered" evidence="1">
    <location>
        <begin position="78"/>
        <end position="110"/>
    </location>
</feature>
<evidence type="ECO:0000313" key="3">
    <source>
        <dbReference type="Proteomes" id="UP001058271"/>
    </source>
</evidence>